<comment type="caution">
    <text evidence="5">The sequence shown here is derived from an EMBL/GenBank/DDBJ whole genome shotgun (WGS) entry which is preliminary data.</text>
</comment>
<dbReference type="Gene3D" id="2.60.40.10">
    <property type="entry name" value="Immunoglobulins"/>
    <property type="match status" value="1"/>
</dbReference>
<dbReference type="EMBL" id="JAAIKC010000001">
    <property type="protein sequence ID" value="NEW04713.1"/>
    <property type="molecule type" value="Genomic_DNA"/>
</dbReference>
<feature type="domain" description="Ig-like" evidence="3">
    <location>
        <begin position="1437"/>
        <end position="1525"/>
    </location>
</feature>
<evidence type="ECO:0000259" key="3">
    <source>
        <dbReference type="Pfam" id="PF12245"/>
    </source>
</evidence>
<organism evidence="5">
    <name type="scientific">Paenibacillus sp. SYP-B3998</name>
    <dbReference type="NCBI Taxonomy" id="2678564"/>
    <lineage>
        <taxon>Bacteria</taxon>
        <taxon>Bacillati</taxon>
        <taxon>Bacillota</taxon>
        <taxon>Bacilli</taxon>
        <taxon>Bacillales</taxon>
        <taxon>Paenibacillaceae</taxon>
        <taxon>Paenibacillus</taxon>
    </lineage>
</organism>
<dbReference type="InterPro" id="IPR013783">
    <property type="entry name" value="Ig-like_fold"/>
</dbReference>
<feature type="region of interest" description="Disordered" evidence="1">
    <location>
        <begin position="303"/>
        <end position="331"/>
    </location>
</feature>
<name>A0A6G3ZR79_9BACL</name>
<evidence type="ECO:0000256" key="2">
    <source>
        <dbReference type="SAM" id="SignalP"/>
    </source>
</evidence>
<sequence length="1924" mass="211127">MRQKRMRRKKDRLKKKYSLLVAMLAVLGMQTTLASKAEAKPAWADDNFLQYVNYSSKFSEYDGYDESNLQANKSYKPKFPNDLQLRAKIADDEDDDGFALGGVIGPSDLPAEMVDSAKMGQLEYRIDTVARIDNNDTMIVVANGEKYARSKNSEDGGLAVPYPITSGWNAFKPGENVLQFVLDDVRTPLSYFESIKLSLVDSVGPGLQYIALPNAGDGKFHLGESIDIVLHFDEAVTIDTSFELPMNTGKKAIYYAGNGSKEITFRYTVVADDMTRTDVGKMPYNQGKYLGIGVRTKNEWELPQGGDDKIGGTLPSNVKDPSDNQMLGSTDANPYNWKSKYDTAYNYTGGSSYYNQLDSSKLQVDGIVPIINDAEVTTSTGTKYLKAGDKLTIKLTLDDVVVGTAGYIAFNNGKEAVYKSGSGSKVVTYEYVVQPEDEGNNLAYKDFVKNLGITDDFGNTPIVQNGYNPPLSLAGEAICVDAKLPTVEFIPDTAGTYERQHTVKLNVIEKGSGLEGDVLKYAWVQSPEEKTVTWVTYGIMDGKIPSVSKDKVNGNWYVTVLMSDKAGNINRVTSPVIRFDNIIPGISLRRDGSDKYEGTLTPQVNVTDAHAGPDDTRLEYQWLYHDDEISESSWLPFLNGQPVQTPKFPEHGRYTLQVRSFDRAGNKAEMTSQPYYLDTKPPEITITPDGNMTQQKTQKAQLHILDANSTLKPISYYWSQDADTKEPKWKDLGGQIEVSTDVESQPMEGVWFLHVRAADIWNNESIQSRAFYVDNTPPKVAFEYAPSLTESVKEAKVSVKATDVNTISALSYQWTNTGTKPSSSDAGWASLNNGDTLTKDKADGDWYVHIKAIDSFGNESITTSRVFKLSNAAPKISDFQIELPSHTNVSEVKVHISTASKEPYTYHIEDHNHNEIRSGAVAGGAADFTLDVPTVEGTYDYFFSFENEVHNHSEKLTKSIVYDRTLSVADAVYSETAATRHPVTVSLVNLSDNATPVNEIKTPNGSSHVFAENGSYTFTVVDLAGNERQIPVHVGNIDTVLPNIRIVPVWGLQPSQTVSATVYGTDNMTALTDISVSYQWTNTQRTPEASDSSWKSAVNESVISGTDLANGEWYLHVKAVDQAGNTAIQTSERLLVDRVAPSASVTYSMLEPTANTITAHLVFDEPGIRVLNTPQGIPYHEFTENGSFTFRYEDEAGNQGATEAVVNHINPMLPRAKIVFSTNEVTKDDVTVTVATYDNRYILTDFVFDADMGEHLVSSKLDGQSVTESVYKISHNGNIAFVIKDTLGANADQPVKVPVWNIDKKAPVAILRYSLSNMTRNSVSASLVLEDESPTVILNNGGNNTVLFKENDSFTFEFQDIAGNRSTMTAQVTNIDNEIPTATVTYNTTEMTNKPVTATILPVDNSGAPVTIMNNGGQASYAFTENGKFTFIVRDRVGNESTIPVEVANIEKSKPTGSVAYSVKALTNQDVIATLTAVDDSGEPVAITSEGGPTHTFKSNGVFTFTFKDKAGNEGTVVAGVNWIDKTPPRGYIVASESKPTQNDVTLTLNLPDGGNILNNDGKPTIVAHENGDYTFKVADSLGNSVDMTYQVSNIDRKAPIGQIVYTTDRPTNKDVIATVMAGESFKVLNNSGSKQVVFKENGEFIFNLEDEAGNRSSVKATVNQIDRTAPTVTVKYNMTQLTNQNVTAAVYGEEGEKLIAINNDEKTSMVFKQNGSFTFIVEDEAGNRVRVGAKVQNIDKTAPLIKFVNPFMVFQPGERIDLKDYEAYDDHDGALAADAVKFTPTELDASKGGNYEVTYSATDQAGNVAEAKRPIKVLSPKDFLVLVNGRFEPSAQYMVEGSQVTFKVVNFVEQYKAAYKTGGGILKSGDFKLSSEVLENGAHGEPVAKEIVYQAKQSGWHTFYFQDLNRRTVVINIFFLGSE</sequence>
<feature type="signal peptide" evidence="2">
    <location>
        <begin position="1"/>
        <end position="34"/>
    </location>
</feature>
<dbReference type="InterPro" id="IPR032179">
    <property type="entry name" value="Cry22Aa_Ig-like"/>
</dbReference>
<proteinExistence type="predicted"/>
<reference evidence="5" key="1">
    <citation type="submission" date="2020-02" db="EMBL/GenBank/DDBJ databases">
        <authorList>
            <person name="Shen X.-R."/>
            <person name="Zhang Y.-X."/>
        </authorList>
    </citation>
    <scope>NUCLEOTIDE SEQUENCE</scope>
    <source>
        <strain evidence="5">SYP-B3998</strain>
    </source>
</reference>
<dbReference type="Pfam" id="PF16403">
    <property type="entry name" value="Bact_surface_Ig-like"/>
    <property type="match status" value="1"/>
</dbReference>
<gene>
    <name evidence="5" type="ORF">GK047_01595</name>
</gene>
<evidence type="ECO:0000313" key="5">
    <source>
        <dbReference type="EMBL" id="NEW04713.1"/>
    </source>
</evidence>
<feature type="domain" description="Ig-like" evidence="3">
    <location>
        <begin position="1286"/>
        <end position="1377"/>
    </location>
</feature>
<evidence type="ECO:0000259" key="4">
    <source>
        <dbReference type="Pfam" id="PF16403"/>
    </source>
</evidence>
<accession>A0A6G3ZR79</accession>
<feature type="domain" description="Ig-like" evidence="3">
    <location>
        <begin position="643"/>
        <end position="678"/>
    </location>
</feature>
<dbReference type="InterPro" id="IPR022038">
    <property type="entry name" value="Ig-like_bact"/>
</dbReference>
<feature type="chain" id="PRO_5039288910" evidence="2">
    <location>
        <begin position="35"/>
        <end position="1924"/>
    </location>
</feature>
<dbReference type="RefSeq" id="WP_163940426.1">
    <property type="nucleotide sequence ID" value="NZ_JAAIKC010000001.1"/>
</dbReference>
<protein>
    <submittedName>
        <fullName evidence="5">DUF5011 domain-containing protein</fullName>
    </submittedName>
</protein>
<keyword evidence="2" id="KW-0732">Signal</keyword>
<dbReference type="Pfam" id="PF12245">
    <property type="entry name" value="Big_3_2"/>
    <property type="match status" value="3"/>
</dbReference>
<feature type="domain" description="Pesticidal crystal protein Cry22Aa Ig-like" evidence="4">
    <location>
        <begin position="1753"/>
        <end position="1818"/>
    </location>
</feature>
<evidence type="ECO:0000256" key="1">
    <source>
        <dbReference type="SAM" id="MobiDB-lite"/>
    </source>
</evidence>